<dbReference type="InterPro" id="IPR003680">
    <property type="entry name" value="Flavodoxin_fold"/>
</dbReference>
<evidence type="ECO:0000313" key="4">
    <source>
        <dbReference type="Proteomes" id="UP000006176"/>
    </source>
</evidence>
<evidence type="ECO:0000259" key="2">
    <source>
        <dbReference type="Pfam" id="PF02525"/>
    </source>
</evidence>
<keyword evidence="1" id="KW-0560">Oxidoreductase</keyword>
<dbReference type="Proteomes" id="UP000006176">
    <property type="component" value="Chromosome"/>
</dbReference>
<dbReference type="eggNOG" id="COG2249">
    <property type="taxonomic scope" value="Bacteria"/>
</dbReference>
<dbReference type="RefSeq" id="WP_014770506.1">
    <property type="nucleotide sequence ID" value="NC_018002.1"/>
</dbReference>
<dbReference type="InterPro" id="IPR029039">
    <property type="entry name" value="Flavoprotein-like_sf"/>
</dbReference>
<keyword evidence="4" id="KW-1185">Reference proteome</keyword>
<evidence type="ECO:0000256" key="1">
    <source>
        <dbReference type="ARBA" id="ARBA00023002"/>
    </source>
</evidence>
<protein>
    <submittedName>
        <fullName evidence="3">Putative NADPH-quinone reductase (Modulator of drug activity B)</fullName>
    </submittedName>
</protein>
<proteinExistence type="predicted"/>
<dbReference type="GO" id="GO:0003955">
    <property type="term" value="F:NAD(P)H dehydrogenase (quinone) activity"/>
    <property type="evidence" value="ECO:0007669"/>
    <property type="project" value="TreeGrafter"/>
</dbReference>
<name>I3Y0B9_SULBS</name>
<sequence>MKKTLVILAHPSMNESRLNKALINAISHEEHITVHDLYATYGRTGEIDVKKEQDLLVANERIVFQFPLFWFSTPSLLKEWQDKVLEYGFAYGSEGSKLANKEFKVALTTGSPDYAYQAGAYDHASISELLKPLQITALFTGMVYTAPFAVHGALKIKEEELAQKALEYKALLHEEDWSSSLFKYLQSN</sequence>
<dbReference type="GO" id="GO:0010181">
    <property type="term" value="F:FMN binding"/>
    <property type="evidence" value="ECO:0007669"/>
    <property type="project" value="TreeGrafter"/>
</dbReference>
<dbReference type="OrthoDB" id="9798454at2"/>
<dbReference type="PANTHER" id="PTHR47307">
    <property type="entry name" value="GLUTATHIONE-REGULATED POTASSIUM-EFFLUX SYSTEM ANCILLARY PROTEIN KEFG"/>
    <property type="match status" value="1"/>
</dbReference>
<feature type="domain" description="Flavodoxin-like fold" evidence="2">
    <location>
        <begin position="2"/>
        <end position="170"/>
    </location>
</feature>
<dbReference type="GO" id="GO:0009055">
    <property type="term" value="F:electron transfer activity"/>
    <property type="evidence" value="ECO:0007669"/>
    <property type="project" value="TreeGrafter"/>
</dbReference>
<dbReference type="PANTHER" id="PTHR47307:SF1">
    <property type="entry name" value="GLUTATHIONE-REGULATED POTASSIUM-EFFLUX SYSTEM ANCILLARY PROTEIN KEFG"/>
    <property type="match status" value="1"/>
</dbReference>
<dbReference type="EMBL" id="CP003333">
    <property type="protein sequence ID" value="AFL69643.1"/>
    <property type="molecule type" value="Genomic_DNA"/>
</dbReference>
<accession>I3Y0B9</accession>
<dbReference type="HOGENOM" id="CLU_058643_0_2_7"/>
<dbReference type="PATRIC" id="fig|760154.4.peg.2370"/>
<dbReference type="AlphaFoldDB" id="I3Y0B9"/>
<gene>
    <name evidence="3" type="ordered locus">Sulba_2375</name>
</gene>
<reference evidence="3 4" key="1">
    <citation type="submission" date="2012-06" db="EMBL/GenBank/DDBJ databases">
        <title>Complete sequence of Sulfurospirillum barnesii SES-3.</title>
        <authorList>
            <consortium name="US DOE Joint Genome Institute"/>
            <person name="Lucas S."/>
            <person name="Han J."/>
            <person name="Lapidus A."/>
            <person name="Cheng J.-F."/>
            <person name="Goodwin L."/>
            <person name="Pitluck S."/>
            <person name="Peters L."/>
            <person name="Ovchinnikova G."/>
            <person name="Lu M."/>
            <person name="Detter J.C."/>
            <person name="Han C."/>
            <person name="Tapia R."/>
            <person name="Land M."/>
            <person name="Hauser L."/>
            <person name="Kyrpides N."/>
            <person name="Ivanova N."/>
            <person name="Pagani I."/>
            <person name="Stolz J."/>
            <person name="Arkin A."/>
            <person name="Dehal P."/>
            <person name="Oremland R."/>
            <person name="Saltikov C."/>
            <person name="Basu P."/>
            <person name="Hollibaugh J."/>
            <person name="Newman D."/>
            <person name="Stolyar S."/>
            <person name="Hazen T."/>
            <person name="Woyke T."/>
        </authorList>
    </citation>
    <scope>NUCLEOTIDE SEQUENCE [LARGE SCALE GENOMIC DNA]</scope>
    <source>
        <strain evidence="4">ATCC 700032 / DSM 10660 / SES-3</strain>
    </source>
</reference>
<dbReference type="STRING" id="760154.Sulba_2375"/>
<dbReference type="Gene3D" id="3.40.50.360">
    <property type="match status" value="1"/>
</dbReference>
<dbReference type="SUPFAM" id="SSF52218">
    <property type="entry name" value="Flavoproteins"/>
    <property type="match status" value="1"/>
</dbReference>
<dbReference type="KEGG" id="sba:Sulba_2375"/>
<evidence type="ECO:0000313" key="3">
    <source>
        <dbReference type="EMBL" id="AFL69643.1"/>
    </source>
</evidence>
<dbReference type="Pfam" id="PF02525">
    <property type="entry name" value="Flavodoxin_2"/>
    <property type="match status" value="1"/>
</dbReference>
<organism evidence="3 4">
    <name type="scientific">Sulfurospirillum barnesii (strain ATCC 700032 / DSM 10660 / SES-3)</name>
    <dbReference type="NCBI Taxonomy" id="760154"/>
    <lineage>
        <taxon>Bacteria</taxon>
        <taxon>Pseudomonadati</taxon>
        <taxon>Campylobacterota</taxon>
        <taxon>Epsilonproteobacteria</taxon>
        <taxon>Campylobacterales</taxon>
        <taxon>Sulfurospirillaceae</taxon>
        <taxon>Sulfurospirillum</taxon>
    </lineage>
</organism>
<dbReference type="InterPro" id="IPR046980">
    <property type="entry name" value="KefG/KefF"/>
</dbReference>